<dbReference type="InterPro" id="IPR007227">
    <property type="entry name" value="Cell_shape_determining_MreD"/>
</dbReference>
<evidence type="ECO:0000256" key="5">
    <source>
        <dbReference type="ARBA" id="ARBA00022960"/>
    </source>
</evidence>
<protein>
    <submittedName>
        <fullName evidence="9">Rod shape-determining protein MreD</fullName>
    </submittedName>
</protein>
<dbReference type="AlphaFoldDB" id="E1R309"/>
<gene>
    <name evidence="9" type="ordered locus">Spirs_2073</name>
</gene>
<evidence type="ECO:0000313" key="9">
    <source>
        <dbReference type="EMBL" id="ADK81195.1"/>
    </source>
</evidence>
<dbReference type="EMBL" id="CP002116">
    <property type="protein sequence ID" value="ADK81195.1"/>
    <property type="molecule type" value="Genomic_DNA"/>
</dbReference>
<reference evidence="9 10" key="1">
    <citation type="journal article" date="2010" name="Stand. Genomic Sci.">
        <title>Complete genome sequence of Spirochaeta smaragdinae type strain (SEBR 4228).</title>
        <authorList>
            <person name="Mavromatis K."/>
            <person name="Yasawong M."/>
            <person name="Chertkov O."/>
            <person name="Lapidus A."/>
            <person name="Lucas S."/>
            <person name="Nolan M."/>
            <person name="Del Rio T.G."/>
            <person name="Tice H."/>
            <person name="Cheng J.F."/>
            <person name="Pitluck S."/>
            <person name="Liolios K."/>
            <person name="Ivanova N."/>
            <person name="Tapia R."/>
            <person name="Han C."/>
            <person name="Bruce D."/>
            <person name="Goodwin L."/>
            <person name="Pati A."/>
            <person name="Chen A."/>
            <person name="Palaniappan K."/>
            <person name="Land M."/>
            <person name="Hauser L."/>
            <person name="Chang Y.J."/>
            <person name="Jeffries C.D."/>
            <person name="Detter J.C."/>
            <person name="Rohde M."/>
            <person name="Brambilla E."/>
            <person name="Spring S."/>
            <person name="Goker M."/>
            <person name="Sikorski J."/>
            <person name="Woyke T."/>
            <person name="Bristow J."/>
            <person name="Eisen J.A."/>
            <person name="Markowitz V."/>
            <person name="Hugenholtz P."/>
            <person name="Klenk H.P."/>
            <person name="Kyrpides N.C."/>
        </authorList>
    </citation>
    <scope>NUCLEOTIDE SEQUENCE [LARGE SCALE GENOMIC DNA]</scope>
    <source>
        <strain evidence="10">DSM 11293 / JCM 15392 / SEBR 4228</strain>
    </source>
</reference>
<sequence length="168" mass="18656">MRTRKSFLYAIILLVVIFIDTTFFKNVGWAGVRPDFVLVLLVFMAHSTGSFKAILLGFIAGLFLDALTLAPFGYFGLIYSVTGYLFGKSKGKVFLDPLFFPLLLLFFASLFKMVLSALLDVVFLASSEVSSFSAVSWLELVMNMILSPFVFGILKVTGLMNGKQREGF</sequence>
<dbReference type="STRING" id="573413.Spirs_2073"/>
<dbReference type="KEGG" id="ssm:Spirs_2073"/>
<evidence type="ECO:0000313" key="10">
    <source>
        <dbReference type="Proteomes" id="UP000002318"/>
    </source>
</evidence>
<evidence type="ECO:0000256" key="7">
    <source>
        <dbReference type="ARBA" id="ARBA00023136"/>
    </source>
</evidence>
<feature type="transmembrane region" description="Helical" evidence="8">
    <location>
        <begin position="6"/>
        <end position="24"/>
    </location>
</feature>
<evidence type="ECO:0000256" key="4">
    <source>
        <dbReference type="ARBA" id="ARBA00022692"/>
    </source>
</evidence>
<dbReference type="eggNOG" id="COG2891">
    <property type="taxonomic scope" value="Bacteria"/>
</dbReference>
<evidence type="ECO:0000256" key="1">
    <source>
        <dbReference type="ARBA" id="ARBA00004651"/>
    </source>
</evidence>
<keyword evidence="5" id="KW-0133">Cell shape</keyword>
<dbReference type="Proteomes" id="UP000002318">
    <property type="component" value="Chromosome"/>
</dbReference>
<dbReference type="NCBIfam" id="TIGR03426">
    <property type="entry name" value="shape_MreD"/>
    <property type="match status" value="1"/>
</dbReference>
<keyword evidence="10" id="KW-1185">Reference proteome</keyword>
<organism evidence="9 10">
    <name type="scientific">Sediminispirochaeta smaragdinae (strain DSM 11293 / JCM 15392 / SEBR 4228)</name>
    <name type="common">Spirochaeta smaragdinae</name>
    <dbReference type="NCBI Taxonomy" id="573413"/>
    <lineage>
        <taxon>Bacteria</taxon>
        <taxon>Pseudomonadati</taxon>
        <taxon>Spirochaetota</taxon>
        <taxon>Spirochaetia</taxon>
        <taxon>Spirochaetales</taxon>
        <taxon>Spirochaetaceae</taxon>
        <taxon>Sediminispirochaeta</taxon>
    </lineage>
</organism>
<dbReference type="RefSeq" id="WP_013254659.1">
    <property type="nucleotide sequence ID" value="NC_014364.1"/>
</dbReference>
<comment type="subcellular location">
    <subcellularLocation>
        <location evidence="1">Cell membrane</location>
        <topology evidence="1">Multi-pass membrane protein</topology>
    </subcellularLocation>
</comment>
<dbReference type="OrthoDB" id="5184389at2"/>
<feature type="transmembrane region" description="Helical" evidence="8">
    <location>
        <begin position="98"/>
        <end position="125"/>
    </location>
</feature>
<dbReference type="HOGENOM" id="CLU_132534_2_2_12"/>
<dbReference type="GO" id="GO:0005886">
    <property type="term" value="C:plasma membrane"/>
    <property type="evidence" value="ECO:0007669"/>
    <property type="project" value="UniProtKB-SubCell"/>
</dbReference>
<dbReference type="GO" id="GO:0008360">
    <property type="term" value="P:regulation of cell shape"/>
    <property type="evidence" value="ECO:0007669"/>
    <property type="project" value="UniProtKB-KW"/>
</dbReference>
<keyword evidence="6 8" id="KW-1133">Transmembrane helix</keyword>
<name>E1R309_SEDSS</name>
<comment type="similarity">
    <text evidence="2">Belongs to the MreD family.</text>
</comment>
<evidence type="ECO:0000256" key="8">
    <source>
        <dbReference type="SAM" id="Phobius"/>
    </source>
</evidence>
<feature type="transmembrane region" description="Helical" evidence="8">
    <location>
        <begin position="137"/>
        <end position="156"/>
    </location>
</feature>
<keyword evidence="4 8" id="KW-0812">Transmembrane</keyword>
<evidence type="ECO:0000256" key="6">
    <source>
        <dbReference type="ARBA" id="ARBA00022989"/>
    </source>
</evidence>
<evidence type="ECO:0000256" key="3">
    <source>
        <dbReference type="ARBA" id="ARBA00022475"/>
    </source>
</evidence>
<proteinExistence type="inferred from homology"/>
<keyword evidence="3" id="KW-1003">Cell membrane</keyword>
<keyword evidence="7 8" id="KW-0472">Membrane</keyword>
<accession>E1R309</accession>
<dbReference type="Pfam" id="PF04093">
    <property type="entry name" value="MreD"/>
    <property type="match status" value="1"/>
</dbReference>
<evidence type="ECO:0000256" key="2">
    <source>
        <dbReference type="ARBA" id="ARBA00007776"/>
    </source>
</evidence>